<dbReference type="HOGENOM" id="CLU_496119_0_0_1"/>
<dbReference type="GO" id="GO:0051293">
    <property type="term" value="P:establishment of spindle localization"/>
    <property type="evidence" value="ECO:0007669"/>
    <property type="project" value="TreeGrafter"/>
</dbReference>
<dbReference type="RefSeq" id="XP_022629580.1">
    <property type="nucleotide sequence ID" value="XM_022770952.1"/>
</dbReference>
<dbReference type="STRING" id="1245769.A0A0C7MTW8"/>
<dbReference type="GeneID" id="34686864"/>
<gene>
    <name evidence="1" type="ORF">LALA0_S08e00716g</name>
</gene>
<dbReference type="AlphaFoldDB" id="A0A0C7MTW8"/>
<organism evidence="1 2">
    <name type="scientific">Lachancea lanzarotensis</name>
    <dbReference type="NCBI Taxonomy" id="1245769"/>
    <lineage>
        <taxon>Eukaryota</taxon>
        <taxon>Fungi</taxon>
        <taxon>Dikarya</taxon>
        <taxon>Ascomycota</taxon>
        <taxon>Saccharomycotina</taxon>
        <taxon>Saccharomycetes</taxon>
        <taxon>Saccharomycetales</taxon>
        <taxon>Saccharomycetaceae</taxon>
        <taxon>Lachancea</taxon>
    </lineage>
</organism>
<dbReference type="GO" id="GO:0030473">
    <property type="term" value="P:nuclear migration along microtubule"/>
    <property type="evidence" value="ECO:0007669"/>
    <property type="project" value="TreeGrafter"/>
</dbReference>
<dbReference type="EMBL" id="LN736367">
    <property type="protein sequence ID" value="CEP63363.1"/>
    <property type="molecule type" value="Genomic_DNA"/>
</dbReference>
<proteinExistence type="predicted"/>
<accession>A0A0C7MTW8</accession>
<dbReference type="GO" id="GO:0043332">
    <property type="term" value="C:mating projection tip"/>
    <property type="evidence" value="ECO:0007669"/>
    <property type="project" value="TreeGrafter"/>
</dbReference>
<reference evidence="1 2" key="1">
    <citation type="submission" date="2014-12" db="EMBL/GenBank/DDBJ databases">
        <authorList>
            <person name="Neuveglise Cecile"/>
        </authorList>
    </citation>
    <scope>NUCLEOTIDE SEQUENCE [LARGE SCALE GENOMIC DNA]</scope>
    <source>
        <strain evidence="1 2">CBS 12615</strain>
    </source>
</reference>
<dbReference type="Pfam" id="PF08580">
    <property type="entry name" value="KAR9"/>
    <property type="match status" value="1"/>
</dbReference>
<dbReference type="PANTHER" id="PTHR37271:SF1">
    <property type="entry name" value="KARYOGAMY PROTEIN KAR9"/>
    <property type="match status" value="1"/>
</dbReference>
<dbReference type="OrthoDB" id="5559380at2759"/>
<protein>
    <submittedName>
        <fullName evidence="1">LALA0S08e00716g1_1</fullName>
    </submittedName>
</protein>
<dbReference type="GO" id="GO:0005938">
    <property type="term" value="C:cell cortex"/>
    <property type="evidence" value="ECO:0007669"/>
    <property type="project" value="TreeGrafter"/>
</dbReference>
<name>A0A0C7MTW8_9SACH</name>
<sequence>MSPKTHEPSANAVPMELNVSFQTNPSILVETLKVLTLLSPKIKKDAGHHRGRLIADLSELSRQWQHLQGVLESRFDLECSDEEVLERFAGMNRVKNDFYRVFQTITDIEAGLIERLDEIESWVENGAEDEELHNLINTFEDCWMRLDRLKILLRSSRYALESGLEFNAILNDNILALDALIDGNAEKCFEIKEGMKSSEISRASFDIQKRVSSILSECADTGFARVPSFFEDSDLFEKFITIRDTIEPLEENLRHTLRHRIEHFGNRQINHAEYLVNILKTKHNDLGQKHDSLLVVFYLLKEELVNSRWKELFKSLNKIIEQDVVAASAMVTEQAARSTLRTLERSKLVSLQQEIENNFNIVYQALHSSVLSVDVADQSNELADRWLEVRSQIQELRSQADTDEDLASHVQKLSLREEEPVEKRSTQTRSTSVGAFLFKRMNIKPVMVNTTPKSAVKLKPLYQPSSISQPARLNFESIPNLSQSYNSDEISTSIIPSPSRNANPDPLPDISLTELLHQKIAYFSNLRSQIPVFKCHKHNLAQPIINHLSDPMKVVPQSSILPILESEVFQRKCQLSTSCLPKLQLN</sequence>
<dbReference type="GO" id="GO:0005816">
    <property type="term" value="C:spindle pole body"/>
    <property type="evidence" value="ECO:0007669"/>
    <property type="project" value="TreeGrafter"/>
</dbReference>
<dbReference type="Proteomes" id="UP000054304">
    <property type="component" value="Unassembled WGS sequence"/>
</dbReference>
<evidence type="ECO:0000313" key="1">
    <source>
        <dbReference type="EMBL" id="CEP63363.1"/>
    </source>
</evidence>
<dbReference type="GO" id="GO:0031578">
    <property type="term" value="P:mitotic spindle orientation checkpoint signaling"/>
    <property type="evidence" value="ECO:0007669"/>
    <property type="project" value="TreeGrafter"/>
</dbReference>
<keyword evidence="2" id="KW-1185">Reference proteome</keyword>
<dbReference type="InterPro" id="IPR013889">
    <property type="entry name" value="Karyogamy_KAR9"/>
</dbReference>
<dbReference type="PANTHER" id="PTHR37271">
    <property type="entry name" value="KARYOGAMY PROTEIN KAR9"/>
    <property type="match status" value="1"/>
</dbReference>
<evidence type="ECO:0000313" key="2">
    <source>
        <dbReference type="Proteomes" id="UP000054304"/>
    </source>
</evidence>